<dbReference type="Pfam" id="PF13614">
    <property type="entry name" value="AAA_31"/>
    <property type="match status" value="1"/>
</dbReference>
<dbReference type="InterPro" id="IPR027417">
    <property type="entry name" value="P-loop_NTPase"/>
</dbReference>
<evidence type="ECO:0000313" key="2">
    <source>
        <dbReference type="EMBL" id="AAR27481.1"/>
    </source>
</evidence>
<dbReference type="AlphaFoldDB" id="Q6EEG1"/>
<proteinExistence type="predicted"/>
<reference evidence="2" key="2">
    <citation type="journal article" date="2004" name="FEMS Microbiol. Lett.">
        <title>Characterization of the replicon of a 51-kb native plasmid from the gram-positive bacterium Leifsonia xyli subsp. cynodontis.</title>
        <authorList>
            <person name="Li T.-Y."/>
            <person name="Yin P."/>
            <person name="Zhou Y."/>
            <person name="Zhang Y."/>
            <person name="Zhang Y.-Y."/>
            <person name="Chen T.-A."/>
        </authorList>
    </citation>
    <scope>NUCLEOTIDE SEQUENCE</scope>
    <source>
        <plasmid evidence="2">pCXC100</plasmid>
    </source>
</reference>
<dbReference type="PANTHER" id="PTHR13696:SF99">
    <property type="entry name" value="COBYRINIC ACID AC-DIAMIDE SYNTHASE"/>
    <property type="match status" value="1"/>
</dbReference>
<dbReference type="InterPro" id="IPR050678">
    <property type="entry name" value="DNA_Partitioning_ATPase"/>
</dbReference>
<dbReference type="EMBL" id="AY380839">
    <property type="protein sequence ID" value="AAR27481.1"/>
    <property type="molecule type" value="Genomic_DNA"/>
</dbReference>
<dbReference type="InterPro" id="IPR025669">
    <property type="entry name" value="AAA_dom"/>
</dbReference>
<geneLocation type="plasmid" evidence="2">
    <name>pCXC100</name>
</geneLocation>
<evidence type="ECO:0000259" key="1">
    <source>
        <dbReference type="Pfam" id="PF13614"/>
    </source>
</evidence>
<keyword evidence="2" id="KW-0614">Plasmid</keyword>
<name>Q6EEG1_LEIXC</name>
<dbReference type="CDD" id="cd02042">
    <property type="entry name" value="ParAB_family"/>
    <property type="match status" value="1"/>
</dbReference>
<reference evidence="2" key="1">
    <citation type="submission" date="2003-09" db="EMBL/GenBank/DDBJ databases">
        <authorList>
            <person name="Li T."/>
            <person name="Yin P."/>
            <person name="Zhou Y."/>
            <person name="Zhang Y."/>
        </authorList>
    </citation>
    <scope>NUCLEOTIDE SEQUENCE</scope>
    <source>
        <plasmid evidence="2">pCXC100</plasmid>
    </source>
</reference>
<organism evidence="2">
    <name type="scientific">Leifsonia xyli subsp. cynodontis</name>
    <name type="common">Clavibacter xyli cynodontis</name>
    <dbReference type="NCBI Taxonomy" id="31966"/>
    <lineage>
        <taxon>Bacteria</taxon>
        <taxon>Bacillati</taxon>
        <taxon>Actinomycetota</taxon>
        <taxon>Actinomycetes</taxon>
        <taxon>Micrococcales</taxon>
        <taxon>Microbacteriaceae</taxon>
        <taxon>Leifsonia</taxon>
    </lineage>
</organism>
<dbReference type="SUPFAM" id="SSF52540">
    <property type="entry name" value="P-loop containing nucleoside triphosphate hydrolases"/>
    <property type="match status" value="1"/>
</dbReference>
<accession>Q6EEG1</accession>
<dbReference type="Gene3D" id="3.40.50.300">
    <property type="entry name" value="P-loop containing nucleotide triphosphate hydrolases"/>
    <property type="match status" value="1"/>
</dbReference>
<dbReference type="PANTHER" id="PTHR13696">
    <property type="entry name" value="P-LOOP CONTAINING NUCLEOSIDE TRIPHOSPHATE HYDROLASE"/>
    <property type="match status" value="1"/>
</dbReference>
<sequence length="317" mass="32805">MDRKNLQRVVAVINGKGGVGKTTITANVGGLLALSGWKVLIADLDYQANLGLDLGYQGSAGDDDGLGLAQALAYGVRPAILKDVRPNLDVIVGGGHVDGAAAALVSKAAQGKLNDARLSVAAMLDQVAGEYDIVLIDCPPGNDMLQSAAVAAARYVLIPVKTDDGSLGGMRITAGRLEQVIDLNPEMDLLGVIVFGSGTAATNVRREFTSQIVEALGGAVAGDEMRAEIEGLVFDSFLRHSEATAKKARGSGLLVHELDDRVKAAPKFWEQLKAGIKPQSAGPASAEGVADDLQAIAAELVARIQAKESEMSVVTNG</sequence>
<protein>
    <submittedName>
        <fullName evidence="2">Putative plasmid partition protein ParA</fullName>
    </submittedName>
</protein>
<feature type="domain" description="AAA" evidence="1">
    <location>
        <begin position="8"/>
        <end position="186"/>
    </location>
</feature>